<evidence type="ECO:0000313" key="1">
    <source>
        <dbReference type="EMBL" id="HGQ36541.1"/>
    </source>
</evidence>
<comment type="caution">
    <text evidence="2">The sequence shown here is derived from an EMBL/GenBank/DDBJ whole genome shotgun (WGS) entry which is preliminary data.</text>
</comment>
<gene>
    <name evidence="2" type="ORF">ENU08_08555</name>
    <name evidence="1" type="ORF">ENU41_07730</name>
</gene>
<proteinExistence type="predicted"/>
<accession>A0A7C4JKN3</accession>
<sequence>MITITYMQCDEELGINICDYLKKCCHINQCLLIQRVNAMWQELTLAFINMLKAIENRKTVARKSELEFYIRFFAERQLHHILNEYLMNIRCSSNIMLVILSHNEDAYPCIKDCLDNFLNHNIYCKLAPRPSTKDVLATYLEVIKHHINIGFNEDADEDKYQKLALGIIGCGEIFIKG</sequence>
<protein>
    <submittedName>
        <fullName evidence="2">Uncharacterized protein</fullName>
    </submittedName>
</protein>
<evidence type="ECO:0000313" key="2">
    <source>
        <dbReference type="EMBL" id="HGQ65276.1"/>
    </source>
</evidence>
<name>A0A7C4JKN3_9CREN</name>
<organism evidence="2">
    <name type="scientific">Ignisphaera aggregans</name>
    <dbReference type="NCBI Taxonomy" id="334771"/>
    <lineage>
        <taxon>Archaea</taxon>
        <taxon>Thermoproteota</taxon>
        <taxon>Thermoprotei</taxon>
        <taxon>Desulfurococcales</taxon>
        <taxon>Desulfurococcaceae</taxon>
        <taxon>Ignisphaera</taxon>
    </lineage>
</organism>
<reference evidence="2" key="1">
    <citation type="journal article" date="2020" name="mSystems">
        <title>Genome- and Community-Level Interaction Insights into Carbon Utilization and Element Cycling Functions of Hydrothermarchaeota in Hydrothermal Sediment.</title>
        <authorList>
            <person name="Zhou Z."/>
            <person name="Liu Y."/>
            <person name="Xu W."/>
            <person name="Pan J."/>
            <person name="Luo Z.H."/>
            <person name="Li M."/>
        </authorList>
    </citation>
    <scope>NUCLEOTIDE SEQUENCE [LARGE SCALE GENOMIC DNA]</scope>
    <source>
        <strain evidence="2">SpSt-637</strain>
        <strain evidence="1">SpSt-667</strain>
    </source>
</reference>
<dbReference type="EMBL" id="DTCK01000041">
    <property type="protein sequence ID" value="HGQ36541.1"/>
    <property type="molecule type" value="Genomic_DNA"/>
</dbReference>
<dbReference type="EMBL" id="DTBD01000084">
    <property type="protein sequence ID" value="HGQ65276.1"/>
    <property type="molecule type" value="Genomic_DNA"/>
</dbReference>
<dbReference type="AlphaFoldDB" id="A0A7C4JKN3"/>